<proteinExistence type="predicted"/>
<feature type="transmembrane region" description="Helical" evidence="9">
    <location>
        <begin position="303"/>
        <end position="322"/>
    </location>
</feature>
<dbReference type="SMART" id="SM00382">
    <property type="entry name" value="AAA"/>
    <property type="match status" value="2"/>
</dbReference>
<keyword evidence="5" id="KW-0547">Nucleotide-binding</keyword>
<feature type="domain" description="ABC transmembrane type-1" evidence="11">
    <location>
        <begin position="740"/>
        <end position="981"/>
    </location>
</feature>
<dbReference type="PANTHER" id="PTHR24223">
    <property type="entry name" value="ATP-BINDING CASSETTE SUB-FAMILY C"/>
    <property type="match status" value="1"/>
</dbReference>
<dbReference type="InterPro" id="IPR017871">
    <property type="entry name" value="ABC_transporter-like_CS"/>
</dbReference>
<evidence type="ECO:0000256" key="1">
    <source>
        <dbReference type="ARBA" id="ARBA00004141"/>
    </source>
</evidence>
<dbReference type="InterPro" id="IPR003593">
    <property type="entry name" value="AAA+_ATPase"/>
</dbReference>
<keyword evidence="4" id="KW-0677">Repeat</keyword>
<evidence type="ECO:0000256" key="3">
    <source>
        <dbReference type="ARBA" id="ARBA00022692"/>
    </source>
</evidence>
<keyword evidence="8 9" id="KW-0472">Membrane</keyword>
<gene>
    <name evidence="12" type="primary">MRP4</name>
</gene>
<feature type="domain" description="ABC transmembrane type-1" evidence="11">
    <location>
        <begin position="101"/>
        <end position="367"/>
    </location>
</feature>
<feature type="transmembrane region" description="Helical" evidence="9">
    <location>
        <begin position="130"/>
        <end position="147"/>
    </location>
</feature>
<keyword evidence="2" id="KW-0813">Transport</keyword>
<dbReference type="InterPro" id="IPR027417">
    <property type="entry name" value="P-loop_NTPase"/>
</dbReference>
<dbReference type="CDD" id="cd03244">
    <property type="entry name" value="ABCC_MRP_domain2"/>
    <property type="match status" value="1"/>
</dbReference>
<dbReference type="GO" id="GO:0016887">
    <property type="term" value="F:ATP hydrolysis activity"/>
    <property type="evidence" value="ECO:0007669"/>
    <property type="project" value="InterPro"/>
</dbReference>
<accession>V5GT91</accession>
<feature type="transmembrane region" description="Helical" evidence="9">
    <location>
        <begin position="784"/>
        <end position="802"/>
    </location>
</feature>
<dbReference type="GO" id="GO:0016020">
    <property type="term" value="C:membrane"/>
    <property type="evidence" value="ECO:0007669"/>
    <property type="project" value="UniProtKB-SubCell"/>
</dbReference>
<dbReference type="InterPro" id="IPR044746">
    <property type="entry name" value="ABCC_6TM_D1"/>
</dbReference>
<dbReference type="Gene3D" id="1.20.1560.10">
    <property type="entry name" value="ABC transporter type 1, transmembrane domain"/>
    <property type="match status" value="2"/>
</dbReference>
<reference evidence="12" key="1">
    <citation type="submission" date="2013-07" db="EMBL/GenBank/DDBJ databases">
        <title>Midgut Transcriptome Profiling of Anoplphora glabripennis, a Lignocellulose Degrading, Wood-Boring Cerambycid.</title>
        <authorList>
            <person name="Scully E.D."/>
            <person name="Hoover K."/>
            <person name="Carlson J.E."/>
            <person name="Tien M."/>
            <person name="Geib S.M."/>
        </authorList>
    </citation>
    <scope>NUCLEOTIDE SEQUENCE</scope>
</reference>
<dbReference type="CDD" id="cd18580">
    <property type="entry name" value="ABC_6TM_ABCC_D2"/>
    <property type="match status" value="1"/>
</dbReference>
<keyword evidence="7 9" id="KW-1133">Transmembrane helix</keyword>
<protein>
    <submittedName>
        <fullName evidence="12">Multidrug resistance-associated protein 4</fullName>
    </submittedName>
</protein>
<feature type="transmembrane region" description="Helical" evidence="9">
    <location>
        <begin position="923"/>
        <end position="945"/>
    </location>
</feature>
<dbReference type="GO" id="GO:0005524">
    <property type="term" value="F:ATP binding"/>
    <property type="evidence" value="ECO:0007669"/>
    <property type="project" value="UniProtKB-KW"/>
</dbReference>
<evidence type="ECO:0000256" key="4">
    <source>
        <dbReference type="ARBA" id="ARBA00022737"/>
    </source>
</evidence>
<evidence type="ECO:0000259" key="10">
    <source>
        <dbReference type="PROSITE" id="PS50893"/>
    </source>
</evidence>
<dbReference type="CDD" id="cd18579">
    <property type="entry name" value="ABC_6TM_ABCC_D1"/>
    <property type="match status" value="1"/>
</dbReference>
<dbReference type="CDD" id="cd03250">
    <property type="entry name" value="ABCC_MRP_domain1"/>
    <property type="match status" value="1"/>
</dbReference>
<dbReference type="GeneID" id="108912872"/>
<dbReference type="InterPro" id="IPR036640">
    <property type="entry name" value="ABC1_TM_sf"/>
</dbReference>
<name>V5GT91_ANOGL</name>
<dbReference type="Pfam" id="PF00664">
    <property type="entry name" value="ABC_membrane"/>
    <property type="match status" value="2"/>
</dbReference>
<feature type="transmembrane region" description="Helical" evidence="9">
    <location>
        <begin position="232"/>
        <end position="250"/>
    </location>
</feature>
<evidence type="ECO:0000256" key="6">
    <source>
        <dbReference type="ARBA" id="ARBA00022840"/>
    </source>
</evidence>
<sequence>MDHGQKDQRKVHPWQRANLFSKLTFLYTRGLFWRTYVTNKLEDDDLYEVPACYKSQKLGDELEKKLELDLKNNVASIYRILWSCYGKEYLIIGLIQLLSRTIVVMTIPMTLSKLVLYFQPNQKEITKQEAYLYAVLLIGLNLMSIIYMHNYMLVVAALGVKVKTAFCSLMYRKSLKLTAMSLSEIPIGKIVTLMTKDVAAFEKIILYWNDIWIGFVQAAMVCYLIYEKMGVAAFAGVGFLLVVIPFQIYIGKKTSKLRMKTGEKTDERLQVTRETVSAIKLIKMYTWESFFSRKILDSRQSEVNIIVKIFLIKVTILMIGGLTSKIAFYFLVMTYVWLGHTISAELVYFILTLFQRLRHALSVVVPSGITESAELHASVKRIDSLLRAETIGRNPEMIAITPKISLKEVTVAFKDKEVIQNVTATMESGLTILTGPLGSGKSLLLKTILKDCELKEGTVSVSGRISYASQEPWIFPSTLKQNIVFGEKFNQSRYEKVLRACALNFDLSFFTEGDNLIIGDKGVNLSKGQKARINLARAIYKDCEIYLLDDCLTALDAHVKDHVFNECIRNFLKDKLIILATSTEYLQAGDNLMLMENGTIKSIIKATNKDVVGLYKYQSPNRDKYEYQEYYENSKNDNVSEETKLLEKDKSSGRRNIYHEVKKSGRVGGEVYKKYIFYGGGFFMLSFIMIFFILTQSSKSYTEKMVSLWVDLEENLSQFEANNLTNTTKYQELTADHSLILILFSSLILATTILYIVTSYLFFNFTRRASNRLHKAMVENIINAVMTFFDGTLIGNIINRFSNDLAIIDESFPFDVYEFIEIFLALCGIIIILATVNVIFLIPAAFILLVLFFIRKYYMPTGRNLQRLESATRSPMMGYLNATLEGLTTVRAFHAQKLLTQEFDRHQDLYTSTSFTNKCCTRAFGLALDTCCTVFIAVIIGYFLASENDTSVGNVGLAITQAFMLSGLIQYGIRKWADIENKMTSVERVLEYTTKERELKGKGSRPTDWPSNGRIEFQNVSLLYSNSNEKVLKNVTFTTEEREKIGIVGRTGAGKTSIISALFRLYDYDGKIIIDGVDTETIELEYLRKKIAIIPQDPILFTGTVRGNIDPLGNYNDADIWSAIRKVKLDHVISSLDAKITESGTDLSSGQKQLLCLARAIVSNNKIIVLDEATASMDEETDVLIHSVLEENFMSCTVITIAHKLQSVLKCDKVMLVEEGEIAEYDSPVHLLRDKNGRFYKMIEKAGLLASNV</sequence>
<dbReference type="FunFam" id="1.20.1560.10:FF:000026">
    <property type="entry name" value="Multidrug resistance-associated protein lethal(2)03659"/>
    <property type="match status" value="1"/>
</dbReference>
<dbReference type="PROSITE" id="PS50929">
    <property type="entry name" value="ABC_TM1F"/>
    <property type="match status" value="2"/>
</dbReference>
<dbReference type="SUPFAM" id="SSF90123">
    <property type="entry name" value="ABC transporter transmembrane region"/>
    <property type="match status" value="2"/>
</dbReference>
<feature type="transmembrane region" description="Helical" evidence="9">
    <location>
        <begin position="951"/>
        <end position="973"/>
    </location>
</feature>
<feature type="transmembrane region" description="Helical" evidence="9">
    <location>
        <begin position="739"/>
        <end position="763"/>
    </location>
</feature>
<comment type="subcellular location">
    <subcellularLocation>
        <location evidence="1">Membrane</location>
        <topology evidence="1">Multi-pass membrane protein</topology>
    </subcellularLocation>
</comment>
<dbReference type="Pfam" id="PF00005">
    <property type="entry name" value="ABC_tran"/>
    <property type="match status" value="2"/>
</dbReference>
<dbReference type="GO" id="GO:0140359">
    <property type="term" value="F:ABC-type transporter activity"/>
    <property type="evidence" value="ECO:0007669"/>
    <property type="project" value="InterPro"/>
</dbReference>
<evidence type="ECO:0000313" key="12">
    <source>
        <dbReference type="EMBL" id="JAB64867.1"/>
    </source>
</evidence>
<evidence type="ECO:0000256" key="7">
    <source>
        <dbReference type="ARBA" id="ARBA00022989"/>
    </source>
</evidence>
<evidence type="ECO:0000256" key="9">
    <source>
        <dbReference type="SAM" id="Phobius"/>
    </source>
</evidence>
<dbReference type="KEGG" id="agb:108912872"/>
<dbReference type="InterPro" id="IPR003439">
    <property type="entry name" value="ABC_transporter-like_ATP-bd"/>
</dbReference>
<feature type="domain" description="ABC transporter" evidence="10">
    <location>
        <begin position="1015"/>
        <end position="1244"/>
    </location>
</feature>
<evidence type="ECO:0000256" key="5">
    <source>
        <dbReference type="ARBA" id="ARBA00022741"/>
    </source>
</evidence>
<dbReference type="InterPro" id="IPR050173">
    <property type="entry name" value="ABC_transporter_C-like"/>
</dbReference>
<dbReference type="FunFam" id="3.40.50.300:FF:000973">
    <property type="entry name" value="Multidrug resistance-associated protein 4"/>
    <property type="match status" value="1"/>
</dbReference>
<dbReference type="OrthoDB" id="6500128at2759"/>
<dbReference type="PANTHER" id="PTHR24223:SF448">
    <property type="entry name" value="FI20146P1-RELATED"/>
    <property type="match status" value="1"/>
</dbReference>
<evidence type="ECO:0000256" key="2">
    <source>
        <dbReference type="ARBA" id="ARBA00022448"/>
    </source>
</evidence>
<dbReference type="FunFam" id="1.20.1560.10:FF:000014">
    <property type="entry name" value="Multidrug resistance-associated protein member 4"/>
    <property type="match status" value="1"/>
</dbReference>
<dbReference type="PROSITE" id="PS50893">
    <property type="entry name" value="ABC_TRANSPORTER_2"/>
    <property type="match status" value="2"/>
</dbReference>
<evidence type="ECO:0000256" key="8">
    <source>
        <dbReference type="ARBA" id="ARBA00023136"/>
    </source>
</evidence>
<dbReference type="InterPro" id="IPR044726">
    <property type="entry name" value="ABCC_6TM_D2"/>
</dbReference>
<keyword evidence="3 9" id="KW-0812">Transmembrane</keyword>
<dbReference type="InterPro" id="IPR011527">
    <property type="entry name" value="ABC1_TM_dom"/>
</dbReference>
<feature type="transmembrane region" description="Helical" evidence="9">
    <location>
        <begin position="89"/>
        <end position="118"/>
    </location>
</feature>
<dbReference type="EMBL" id="GALX01003599">
    <property type="protein sequence ID" value="JAB64867.1"/>
    <property type="molecule type" value="Transcribed_RNA"/>
</dbReference>
<dbReference type="SUPFAM" id="SSF52540">
    <property type="entry name" value="P-loop containing nucleoside triphosphate hydrolases"/>
    <property type="match status" value="2"/>
</dbReference>
<feature type="domain" description="ABC transporter" evidence="10">
    <location>
        <begin position="404"/>
        <end position="622"/>
    </location>
</feature>
<feature type="transmembrane region" description="Helical" evidence="9">
    <location>
        <begin position="822"/>
        <end position="854"/>
    </location>
</feature>
<feature type="transmembrane region" description="Helical" evidence="9">
    <location>
        <begin position="328"/>
        <end position="351"/>
    </location>
</feature>
<dbReference type="FunFam" id="3.40.50.300:FF:000163">
    <property type="entry name" value="Multidrug resistance-associated protein member 4"/>
    <property type="match status" value="1"/>
</dbReference>
<evidence type="ECO:0000259" key="11">
    <source>
        <dbReference type="PROSITE" id="PS50929"/>
    </source>
</evidence>
<dbReference type="AlphaFoldDB" id="V5GT91"/>
<dbReference type="Gene3D" id="3.40.50.300">
    <property type="entry name" value="P-loop containing nucleotide triphosphate hydrolases"/>
    <property type="match status" value="2"/>
</dbReference>
<keyword evidence="6" id="KW-0067">ATP-binding</keyword>
<organism evidence="12">
    <name type="scientific">Anoplophora glabripennis</name>
    <name type="common">Asian longhorn beetle</name>
    <name type="synonym">Anoplophora nobilis</name>
    <dbReference type="NCBI Taxonomy" id="217634"/>
    <lineage>
        <taxon>Eukaryota</taxon>
        <taxon>Metazoa</taxon>
        <taxon>Ecdysozoa</taxon>
        <taxon>Arthropoda</taxon>
        <taxon>Hexapoda</taxon>
        <taxon>Insecta</taxon>
        <taxon>Pterygota</taxon>
        <taxon>Neoptera</taxon>
        <taxon>Endopterygota</taxon>
        <taxon>Coleoptera</taxon>
        <taxon>Polyphaga</taxon>
        <taxon>Cucujiformia</taxon>
        <taxon>Chrysomeloidea</taxon>
        <taxon>Cerambycidae</taxon>
        <taxon>Lamiinae</taxon>
        <taxon>Lamiini</taxon>
        <taxon>Anoplophora</taxon>
    </lineage>
</organism>
<dbReference type="PROSITE" id="PS00211">
    <property type="entry name" value="ABC_TRANSPORTER_1"/>
    <property type="match status" value="2"/>
</dbReference>
<feature type="transmembrane region" description="Helical" evidence="9">
    <location>
        <begin position="675"/>
        <end position="695"/>
    </location>
</feature>
<feature type="transmembrane region" description="Helical" evidence="9">
    <location>
        <begin position="204"/>
        <end position="226"/>
    </location>
</feature>